<accession>A0ACB7XPJ9</accession>
<sequence length="843" mass="94608">MGRKQKIVLPPELPPEISDDEVEVSDEDLQFVDDNRDYAGLISNLDTHSITRHVSRVADVKEDALESLYERRLRKKSLEKGKEENGLEVDRVDALPVKTLDGKLHYRTVPKTPQQSENALNGEDVGDNEADGGDKSFLRLTKAEKRAKLKRTRKEEKKQAKEVAKVGVQQTPQAEVLAEVEKELTAEEANERKKYKLAELGTALLMDPESNIKSLKEMLQTSKDEDHIVAVLGLKSLLAVFKDIIPGYRIRLPTEKEQEMVVSKAVKKMRFYESTLLSAYKAYLQRLMALKQKASFQRVAIRCICTLLDAVPHFNFRESLLAAVIHNISSPDDVVRKLCCATVKSLFTNEGKHGGEATVEAVQLIAEYVKVHDCQLHPDSIEVLMSLSFDEDLGRTEMSSANNKAKNKKNKKGKKFEEPSQLQENDKKKSRKELMSKTRNEVDADFKAATFAQDVRERRRMQSETLSAIFETFFRILKHTMHSIAARSEGISNLSAGASGGHPLLAPCLNGIGKFSHLIDLDFMGDLINHLRKLAGGGSNSAGSPEKFSRWLSVTERLRCCIVAFKVMKNNLDVLNIDLQDFFVQLYSIILEYRPGRDHGEVLAEALKIMLCDDRQHDMQRAAAFIKRLATFALCFGCSESMAALVTVKHLLQKNVKCRNLLENDAGGGSVSGPIAKYQPYASDPNLSGALASVLWELNLLSKHYHPGVSSLASSISTISSAQNQVYHSNVTPQQAFMQSSLEQELFNPKADKEKANLKRKRGSGPSKPNSSMTNLDVSSKINEDMVKKRLSEHFLLVHEISETKRLRGELVHTTSSLKLYEQYKKQKKTKKDGSKPREMRRA</sequence>
<organism evidence="1 2">
    <name type="scientific">Vaccinium darrowii</name>
    <dbReference type="NCBI Taxonomy" id="229202"/>
    <lineage>
        <taxon>Eukaryota</taxon>
        <taxon>Viridiplantae</taxon>
        <taxon>Streptophyta</taxon>
        <taxon>Embryophyta</taxon>
        <taxon>Tracheophyta</taxon>
        <taxon>Spermatophyta</taxon>
        <taxon>Magnoliopsida</taxon>
        <taxon>eudicotyledons</taxon>
        <taxon>Gunneridae</taxon>
        <taxon>Pentapetalae</taxon>
        <taxon>asterids</taxon>
        <taxon>Ericales</taxon>
        <taxon>Ericaceae</taxon>
        <taxon>Vaccinioideae</taxon>
        <taxon>Vaccinieae</taxon>
        <taxon>Vaccinium</taxon>
    </lineage>
</organism>
<comment type="caution">
    <text evidence="1">The sequence shown here is derived from an EMBL/GenBank/DDBJ whole genome shotgun (WGS) entry which is preliminary data.</text>
</comment>
<evidence type="ECO:0000313" key="2">
    <source>
        <dbReference type="Proteomes" id="UP000828048"/>
    </source>
</evidence>
<dbReference type="EMBL" id="CM037151">
    <property type="protein sequence ID" value="KAH7842812.1"/>
    <property type="molecule type" value="Genomic_DNA"/>
</dbReference>
<gene>
    <name evidence="1" type="ORF">Vadar_009511</name>
</gene>
<evidence type="ECO:0000313" key="1">
    <source>
        <dbReference type="EMBL" id="KAH7842812.1"/>
    </source>
</evidence>
<name>A0ACB7XPJ9_9ERIC</name>
<reference evidence="1 2" key="1">
    <citation type="journal article" date="2021" name="Hortic Res">
        <title>High-quality reference genome and annotation aids understanding of berry development for evergreen blueberry (Vaccinium darrowii).</title>
        <authorList>
            <person name="Yu J."/>
            <person name="Hulse-Kemp A.M."/>
            <person name="Babiker E."/>
            <person name="Staton M."/>
        </authorList>
    </citation>
    <scope>NUCLEOTIDE SEQUENCE [LARGE SCALE GENOMIC DNA]</scope>
    <source>
        <strain evidence="2">cv. NJ 8807/NJ 8810</strain>
        <tissue evidence="1">Young leaf</tissue>
    </source>
</reference>
<protein>
    <submittedName>
        <fullName evidence="1">Uncharacterized protein</fullName>
    </submittedName>
</protein>
<proteinExistence type="predicted"/>
<dbReference type="Proteomes" id="UP000828048">
    <property type="component" value="Chromosome 1"/>
</dbReference>
<keyword evidence="2" id="KW-1185">Reference proteome</keyword>